<sequence length="221" mass="25166">MPKVPKGYEEKMRNMILDAAQEVCKTKPAYEVTMRDIIRQTKLSVGSVYRYFEDIDDILIGLTNRNQDQYQLWANCEPLFSEDKSVREVILKVFHYLGEYLIESIPTEGKFTFEMNTKFLANPELFNKKKSKIAEVTDFEKLMQYAMAYLAGKVEDGTLNPIMPLPDIFSFAVASMDGIVRDLVLFKCYSLPGEDPGVSLDEISLTNALARSLLFLLGEGN</sequence>
<protein>
    <submittedName>
        <fullName evidence="4">TetR family transcriptional regulator</fullName>
    </submittedName>
</protein>
<dbReference type="AlphaFoldDB" id="A0A369BTN4"/>
<dbReference type="SUPFAM" id="SSF46689">
    <property type="entry name" value="Homeodomain-like"/>
    <property type="match status" value="1"/>
</dbReference>
<dbReference type="Pfam" id="PF00440">
    <property type="entry name" value="TetR_N"/>
    <property type="match status" value="1"/>
</dbReference>
<feature type="DNA-binding region" description="H-T-H motif" evidence="2">
    <location>
        <begin position="33"/>
        <end position="52"/>
    </location>
</feature>
<dbReference type="Proteomes" id="UP000253090">
    <property type="component" value="Unassembled WGS sequence"/>
</dbReference>
<feature type="domain" description="HTH tetR-type" evidence="3">
    <location>
        <begin position="10"/>
        <end position="70"/>
    </location>
</feature>
<dbReference type="InterPro" id="IPR001647">
    <property type="entry name" value="HTH_TetR"/>
</dbReference>
<evidence type="ECO:0000313" key="4">
    <source>
        <dbReference type="EMBL" id="RCX22974.1"/>
    </source>
</evidence>
<evidence type="ECO:0000256" key="1">
    <source>
        <dbReference type="ARBA" id="ARBA00023125"/>
    </source>
</evidence>
<dbReference type="InterPro" id="IPR009057">
    <property type="entry name" value="Homeodomain-like_sf"/>
</dbReference>
<keyword evidence="5" id="KW-1185">Reference proteome</keyword>
<dbReference type="GO" id="GO:0003677">
    <property type="term" value="F:DNA binding"/>
    <property type="evidence" value="ECO:0007669"/>
    <property type="project" value="UniProtKB-UniRule"/>
</dbReference>
<dbReference type="Gene3D" id="1.10.357.10">
    <property type="entry name" value="Tetracycline Repressor, domain 2"/>
    <property type="match status" value="1"/>
</dbReference>
<reference evidence="4 5" key="1">
    <citation type="submission" date="2018-07" db="EMBL/GenBank/DDBJ databases">
        <title>Genomic Encyclopedia of Type Strains, Phase III (KMG-III): the genomes of soil and plant-associated and newly described type strains.</title>
        <authorList>
            <person name="Whitman W."/>
        </authorList>
    </citation>
    <scope>NUCLEOTIDE SEQUENCE [LARGE SCALE GENOMIC DNA]</scope>
    <source>
        <strain evidence="4 5">CECT 8333</strain>
    </source>
</reference>
<comment type="caution">
    <text evidence="4">The sequence shown here is derived from an EMBL/GenBank/DDBJ whole genome shotgun (WGS) entry which is preliminary data.</text>
</comment>
<name>A0A369BTN4_9BACL</name>
<evidence type="ECO:0000259" key="3">
    <source>
        <dbReference type="PROSITE" id="PS50977"/>
    </source>
</evidence>
<proteinExistence type="predicted"/>
<dbReference type="OrthoDB" id="9814703at2"/>
<evidence type="ECO:0000313" key="5">
    <source>
        <dbReference type="Proteomes" id="UP000253090"/>
    </source>
</evidence>
<accession>A0A369BTN4</accession>
<dbReference type="PROSITE" id="PS50977">
    <property type="entry name" value="HTH_TETR_2"/>
    <property type="match status" value="1"/>
</dbReference>
<gene>
    <name evidence="4" type="ORF">DFP94_101564</name>
</gene>
<keyword evidence="1 2" id="KW-0238">DNA-binding</keyword>
<organism evidence="4 5">
    <name type="scientific">Fontibacillus phaseoli</name>
    <dbReference type="NCBI Taxonomy" id="1416533"/>
    <lineage>
        <taxon>Bacteria</taxon>
        <taxon>Bacillati</taxon>
        <taxon>Bacillota</taxon>
        <taxon>Bacilli</taxon>
        <taxon>Bacillales</taxon>
        <taxon>Paenibacillaceae</taxon>
        <taxon>Fontibacillus</taxon>
    </lineage>
</organism>
<evidence type="ECO:0000256" key="2">
    <source>
        <dbReference type="PROSITE-ProRule" id="PRU00335"/>
    </source>
</evidence>
<dbReference type="EMBL" id="QPJW01000001">
    <property type="protein sequence ID" value="RCX22974.1"/>
    <property type="molecule type" value="Genomic_DNA"/>
</dbReference>